<dbReference type="Proteomes" id="UP000261948">
    <property type="component" value="Unassembled WGS sequence"/>
</dbReference>
<dbReference type="PANTHER" id="PTHR37419:SF8">
    <property type="entry name" value="TOXIN YJJJ"/>
    <property type="match status" value="1"/>
</dbReference>
<evidence type="ECO:0000256" key="2">
    <source>
        <dbReference type="ARBA" id="ARBA00022679"/>
    </source>
</evidence>
<dbReference type="Pfam" id="PF13657">
    <property type="entry name" value="Couple_hipA"/>
    <property type="match status" value="1"/>
</dbReference>
<dbReference type="InterPro" id="IPR012893">
    <property type="entry name" value="HipA-like_C"/>
</dbReference>
<reference evidence="6 7" key="1">
    <citation type="submission" date="2018-08" db="EMBL/GenBank/DDBJ databases">
        <title>Comamonas testosteroni strain SWCO2.</title>
        <authorList>
            <person name="Jiang N."/>
            <person name="Zhang X.Z."/>
        </authorList>
    </citation>
    <scope>NUCLEOTIDE SEQUENCE [LARGE SCALE GENOMIC DNA]</scope>
    <source>
        <strain evidence="6 7">SWCO2</strain>
    </source>
</reference>
<dbReference type="PANTHER" id="PTHR37419">
    <property type="entry name" value="SERINE/THREONINE-PROTEIN KINASE TOXIN HIPA"/>
    <property type="match status" value="1"/>
</dbReference>
<protein>
    <submittedName>
        <fullName evidence="6">Type II toxin-antitoxin system HipA family toxin</fullName>
    </submittedName>
</protein>
<dbReference type="AlphaFoldDB" id="A0A373FFX9"/>
<sequence>MMSSKPVWIWLPDRDDPVQAGTLTLKPGPRQVTGQFVYAPAYVDLDDAAPLDQVQLASFKHVAPTFKYSGLYGVMQDAKPDGFGLHMLYRKYQVESLDDLDTLEFCAGDAVGAIAVCDDIGQKMAFSPASSEQLLDLIGALPTSQSNAHIVSLLHDMHGTSLGGERPKITVLHEGQQWIAKFASQSDDPQATLREYLAMKIAALCEIDVAPVQYVSCNGKGVLLVQRFDRHYDETGRLMRKQFASAATVIGHAAAVLGNRGRTYPNLAMQALRWHVKGHKPQLWQRMAYNVLIGNGDDHLRNHGFLLESEGWRLSPAFDIAPYATRNGNAVEVKSLSLGILPNGDAAATVANLLFASKFFDVSYAEAVNYLERAFATIHDEWNLLAEQASQAPIEPPTFNLPPLAHWRACPNFCVNGADFS</sequence>
<dbReference type="EMBL" id="QURR01000024">
    <property type="protein sequence ID" value="RGE42309.1"/>
    <property type="molecule type" value="Genomic_DNA"/>
</dbReference>
<feature type="domain" description="HipA N-terminal subdomain 1" evidence="5">
    <location>
        <begin position="19"/>
        <end position="116"/>
    </location>
</feature>
<dbReference type="GO" id="GO:0005829">
    <property type="term" value="C:cytosol"/>
    <property type="evidence" value="ECO:0007669"/>
    <property type="project" value="TreeGrafter"/>
</dbReference>
<dbReference type="GO" id="GO:0004674">
    <property type="term" value="F:protein serine/threonine kinase activity"/>
    <property type="evidence" value="ECO:0007669"/>
    <property type="project" value="TreeGrafter"/>
</dbReference>
<evidence type="ECO:0000313" key="7">
    <source>
        <dbReference type="Proteomes" id="UP000261948"/>
    </source>
</evidence>
<keyword evidence="7" id="KW-1185">Reference proteome</keyword>
<dbReference type="Gene3D" id="1.10.1070.20">
    <property type="match status" value="1"/>
</dbReference>
<keyword evidence="3" id="KW-0418">Kinase</keyword>
<evidence type="ECO:0000313" key="6">
    <source>
        <dbReference type="EMBL" id="RGE42309.1"/>
    </source>
</evidence>
<feature type="domain" description="HipA-like C-terminal" evidence="4">
    <location>
        <begin position="160"/>
        <end position="342"/>
    </location>
</feature>
<evidence type="ECO:0000259" key="5">
    <source>
        <dbReference type="Pfam" id="PF13657"/>
    </source>
</evidence>
<proteinExistence type="inferred from homology"/>
<evidence type="ECO:0000256" key="3">
    <source>
        <dbReference type="ARBA" id="ARBA00022777"/>
    </source>
</evidence>
<dbReference type="Pfam" id="PF07804">
    <property type="entry name" value="HipA_C"/>
    <property type="match status" value="1"/>
</dbReference>
<dbReference type="OrthoDB" id="9805913at2"/>
<gene>
    <name evidence="6" type="ORF">DZC30_16920</name>
</gene>
<comment type="similarity">
    <text evidence="1">Belongs to the HipA Ser/Thr kinase family.</text>
</comment>
<evidence type="ECO:0000259" key="4">
    <source>
        <dbReference type="Pfam" id="PF07804"/>
    </source>
</evidence>
<dbReference type="InterPro" id="IPR017508">
    <property type="entry name" value="HipA_N1"/>
</dbReference>
<organism evidence="6 7">
    <name type="scientific">Comamonas testosteroni</name>
    <name type="common">Pseudomonas testosteroni</name>
    <dbReference type="NCBI Taxonomy" id="285"/>
    <lineage>
        <taxon>Bacteria</taxon>
        <taxon>Pseudomonadati</taxon>
        <taxon>Pseudomonadota</taxon>
        <taxon>Betaproteobacteria</taxon>
        <taxon>Burkholderiales</taxon>
        <taxon>Comamonadaceae</taxon>
        <taxon>Comamonas</taxon>
    </lineage>
</organism>
<dbReference type="InterPro" id="IPR052028">
    <property type="entry name" value="HipA_Ser/Thr_kinase"/>
</dbReference>
<comment type="caution">
    <text evidence="6">The sequence shown here is derived from an EMBL/GenBank/DDBJ whole genome shotgun (WGS) entry which is preliminary data.</text>
</comment>
<name>A0A373FFX9_COMTE</name>
<evidence type="ECO:0000256" key="1">
    <source>
        <dbReference type="ARBA" id="ARBA00010164"/>
    </source>
</evidence>
<accession>A0A373FFX9</accession>
<keyword evidence="2" id="KW-0808">Transferase</keyword>